<dbReference type="EMBL" id="CM037155">
    <property type="protein sequence ID" value="KAH7845443.1"/>
    <property type="molecule type" value="Genomic_DNA"/>
</dbReference>
<evidence type="ECO:0000313" key="2">
    <source>
        <dbReference type="Proteomes" id="UP000828048"/>
    </source>
</evidence>
<sequence>MTKAIPSLFLRLSTAKEVWEAVKNTYSVDQDASKAYQLHCEVISVRQNRGSVISYFGKLQKIWQELDDIDDCIMECANDIAIYTTKVNSECVYKFLDGLNPHLDGVRGHVLSTKHLPGIQAAYAMVCAEANRQDVMLGGNIGEGVVMASQKMPISKKDRKCTHCNGTGHTVDTCFQLHGYPEWHRKGKKTSHKEEDSNPKANLATTLAFTAKSENISSSGDSSRQGDFSNEMEELSIVEPETSHTEDNAPHYSTTPPNNSTQPLSQSSSEILPESSSYNGDLKTAAQSFTMKAYPTSMKAAALSLCGTRQSPQSFIDANLQSFIIANRLQPFIAANLQSFIAVNRSQPFIAANLHNRSSPPISIAILQNCSSFPHFGLLKKGVQCSNFVKSVWSYC</sequence>
<reference evidence="1 2" key="1">
    <citation type="journal article" date="2021" name="Hortic Res">
        <title>High-quality reference genome and annotation aids understanding of berry development for evergreen blueberry (Vaccinium darrowii).</title>
        <authorList>
            <person name="Yu J."/>
            <person name="Hulse-Kemp A.M."/>
            <person name="Babiker E."/>
            <person name="Staton M."/>
        </authorList>
    </citation>
    <scope>NUCLEOTIDE SEQUENCE [LARGE SCALE GENOMIC DNA]</scope>
    <source>
        <strain evidence="2">cv. NJ 8807/NJ 8810</strain>
        <tissue evidence="1">Young leaf</tissue>
    </source>
</reference>
<gene>
    <name evidence="1" type="ORF">Vadar_002051</name>
</gene>
<accession>A0ACB7XXD4</accession>
<organism evidence="1 2">
    <name type="scientific">Vaccinium darrowii</name>
    <dbReference type="NCBI Taxonomy" id="229202"/>
    <lineage>
        <taxon>Eukaryota</taxon>
        <taxon>Viridiplantae</taxon>
        <taxon>Streptophyta</taxon>
        <taxon>Embryophyta</taxon>
        <taxon>Tracheophyta</taxon>
        <taxon>Spermatophyta</taxon>
        <taxon>Magnoliopsida</taxon>
        <taxon>eudicotyledons</taxon>
        <taxon>Gunneridae</taxon>
        <taxon>Pentapetalae</taxon>
        <taxon>asterids</taxon>
        <taxon>Ericales</taxon>
        <taxon>Ericaceae</taxon>
        <taxon>Vaccinioideae</taxon>
        <taxon>Vaccinieae</taxon>
        <taxon>Vaccinium</taxon>
    </lineage>
</organism>
<comment type="caution">
    <text evidence="1">The sequence shown here is derived from an EMBL/GenBank/DDBJ whole genome shotgun (WGS) entry which is preliminary data.</text>
</comment>
<proteinExistence type="predicted"/>
<evidence type="ECO:0000313" key="1">
    <source>
        <dbReference type="EMBL" id="KAH7845443.1"/>
    </source>
</evidence>
<keyword evidence="2" id="KW-1185">Reference proteome</keyword>
<name>A0ACB7XXD4_9ERIC</name>
<protein>
    <submittedName>
        <fullName evidence="1">Uncharacterized protein</fullName>
    </submittedName>
</protein>
<dbReference type="Proteomes" id="UP000828048">
    <property type="component" value="Chromosome 5"/>
</dbReference>